<dbReference type="PROSITE" id="PS51318">
    <property type="entry name" value="TAT"/>
    <property type="match status" value="1"/>
</dbReference>
<proteinExistence type="inferred from homology"/>
<evidence type="ECO:0000256" key="2">
    <source>
        <dbReference type="ARBA" id="ARBA00022729"/>
    </source>
</evidence>
<dbReference type="InterPro" id="IPR033452">
    <property type="entry name" value="GH30_C"/>
</dbReference>
<evidence type="ECO:0000256" key="3">
    <source>
        <dbReference type="ARBA" id="ARBA00022801"/>
    </source>
</evidence>
<dbReference type="GO" id="GO:0016020">
    <property type="term" value="C:membrane"/>
    <property type="evidence" value="ECO:0007669"/>
    <property type="project" value="GOC"/>
</dbReference>
<dbReference type="InterPro" id="IPR001139">
    <property type="entry name" value="Glyco_hydro_30"/>
</dbReference>
<comment type="similarity">
    <text evidence="1 4">Belongs to the glycosyl hydrolase 30 family.</text>
</comment>
<evidence type="ECO:0000259" key="6">
    <source>
        <dbReference type="Pfam" id="PF02055"/>
    </source>
</evidence>
<evidence type="ECO:0000259" key="7">
    <source>
        <dbReference type="Pfam" id="PF17189"/>
    </source>
</evidence>
<dbReference type="EMBL" id="OKRB01000118">
    <property type="protein sequence ID" value="SPE27370.1"/>
    <property type="molecule type" value="Genomic_DNA"/>
</dbReference>
<sequence>MMESSRRGFLKGASATAAAVALAKGLPAFAEAAAASGPVQVWSTFGDRRHALGPALSWSPVSQLASDAIVLNPGATRQEVLGFGAAFTDASCWVLSQIPDEQRTELMHELFSPDEMALNVCRTCTGSSDYSRSVYSFDEGSDPDPELKRFSIDHDKAYILPTLKAARKLNPDLFLFSSPWSPPAWMKFNNSMLGGTIRKSTLEPYSRYIKMFLDAYRAEGVEMNAITVQNEVDTTVDGRYPACLWAQEDEILFVRRYLGPLLRKSGSSTKIWVLDHNFNLWGRAIGELSNPELYEYVDGVAWHGYAGDPTGMTQVHNAFPEKNAYFTEGGPSHDPGVPRTDPMANWADWGEWANSIMRNWAKSITVWNLALDEKGTPYIGHYDPEEHVSSWPTIGRGVLTVWNDTHKVDRSGRFWTFAHYSRHVRRGAKVFQTDSLGDSAAQTSKGKVSHAGFSNPDRSYVVVLANTGQQKRTQLVLGTSALDLDLAADSVYTLQWS</sequence>
<keyword evidence="2 5" id="KW-0732">Signal</keyword>
<evidence type="ECO:0000256" key="5">
    <source>
        <dbReference type="SAM" id="SignalP"/>
    </source>
</evidence>
<dbReference type="InterPro" id="IPR006311">
    <property type="entry name" value="TAT_signal"/>
</dbReference>
<dbReference type="Pfam" id="PF10518">
    <property type="entry name" value="TAT_signal"/>
    <property type="match status" value="1"/>
</dbReference>
<organism evidence="8 9">
    <name type="scientific">Candidatus Sulfuritelmatomonas gaucii</name>
    <dbReference type="NCBI Taxonomy" id="2043161"/>
    <lineage>
        <taxon>Bacteria</taxon>
        <taxon>Pseudomonadati</taxon>
        <taxon>Acidobacteriota</taxon>
        <taxon>Terriglobia</taxon>
        <taxon>Terriglobales</taxon>
        <taxon>Acidobacteriaceae</taxon>
        <taxon>Candidatus Sulfuritelmatomonas</taxon>
    </lineage>
</organism>
<dbReference type="InterPro" id="IPR033453">
    <property type="entry name" value="Glyco_hydro_30_TIM-barrel"/>
</dbReference>
<gene>
    <name evidence="8" type="ORF">SBA5_590062</name>
</gene>
<dbReference type="GO" id="GO:0004348">
    <property type="term" value="F:glucosylceramidase activity"/>
    <property type="evidence" value="ECO:0007669"/>
    <property type="project" value="InterPro"/>
</dbReference>
<dbReference type="EC" id="3.2.1.75" evidence="8"/>
<protein>
    <submittedName>
        <fullName evidence="8">Putative Glucan endo-1,6-beta-glucosidase</fullName>
        <ecNumber evidence="8">3.2.1.75</ecNumber>
    </submittedName>
</protein>
<feature type="signal peptide" evidence="5">
    <location>
        <begin position="1"/>
        <end position="30"/>
    </location>
</feature>
<dbReference type="Proteomes" id="UP000239735">
    <property type="component" value="Unassembled WGS sequence"/>
</dbReference>
<dbReference type="AlphaFoldDB" id="A0A2N9LVW5"/>
<dbReference type="Pfam" id="PF17189">
    <property type="entry name" value="Glyco_hydro_30C"/>
    <property type="match status" value="1"/>
</dbReference>
<dbReference type="PRINTS" id="PR00843">
    <property type="entry name" value="GLHYDRLASE30"/>
</dbReference>
<feature type="chain" id="PRO_5014996790" evidence="5">
    <location>
        <begin position="31"/>
        <end position="497"/>
    </location>
</feature>
<keyword evidence="4 8" id="KW-0326">Glycosidase</keyword>
<dbReference type="Gene3D" id="2.60.40.1180">
    <property type="entry name" value="Golgi alpha-mannosidase II"/>
    <property type="match status" value="1"/>
</dbReference>
<dbReference type="InterPro" id="IPR017853">
    <property type="entry name" value="GH"/>
</dbReference>
<dbReference type="OrthoDB" id="9806701at2"/>
<dbReference type="NCBIfam" id="TIGR01409">
    <property type="entry name" value="TAT_signal_seq"/>
    <property type="match status" value="1"/>
</dbReference>
<dbReference type="GO" id="GO:0006680">
    <property type="term" value="P:glucosylceramide catabolic process"/>
    <property type="evidence" value="ECO:0007669"/>
    <property type="project" value="TreeGrafter"/>
</dbReference>
<evidence type="ECO:0000256" key="1">
    <source>
        <dbReference type="ARBA" id="ARBA00005382"/>
    </source>
</evidence>
<accession>A0A2N9LVW5</accession>
<dbReference type="PANTHER" id="PTHR11069">
    <property type="entry name" value="GLUCOSYLCERAMIDASE"/>
    <property type="match status" value="1"/>
</dbReference>
<dbReference type="GO" id="GO:0046557">
    <property type="term" value="F:glucan endo-1,6-beta-glucosidase activity"/>
    <property type="evidence" value="ECO:0007669"/>
    <property type="project" value="UniProtKB-EC"/>
</dbReference>
<dbReference type="InterPro" id="IPR013780">
    <property type="entry name" value="Glyco_hydro_b"/>
</dbReference>
<keyword evidence="3 4" id="KW-0378">Hydrolase</keyword>
<reference evidence="9" key="1">
    <citation type="submission" date="2018-02" db="EMBL/GenBank/DDBJ databases">
        <authorList>
            <person name="Hausmann B."/>
        </authorList>
    </citation>
    <scope>NUCLEOTIDE SEQUENCE [LARGE SCALE GENOMIC DNA]</scope>
    <source>
        <strain evidence="9">Peat soil MAG SbA5</strain>
    </source>
</reference>
<feature type="domain" description="Glycosyl hydrolase family 30 TIM-barrel" evidence="6">
    <location>
        <begin position="81"/>
        <end position="377"/>
    </location>
</feature>
<dbReference type="PANTHER" id="PTHR11069:SF23">
    <property type="entry name" value="LYSOSOMAL ACID GLUCOSYLCERAMIDASE"/>
    <property type="match status" value="1"/>
</dbReference>
<dbReference type="SUPFAM" id="SSF51445">
    <property type="entry name" value="(Trans)glycosidases"/>
    <property type="match status" value="1"/>
</dbReference>
<evidence type="ECO:0000256" key="4">
    <source>
        <dbReference type="RuleBase" id="RU361188"/>
    </source>
</evidence>
<feature type="domain" description="Glycosyl hydrolase family 30 beta sandwich" evidence="7">
    <location>
        <begin position="443"/>
        <end position="493"/>
    </location>
</feature>
<dbReference type="Pfam" id="PF02055">
    <property type="entry name" value="Glyco_hydro_30"/>
    <property type="match status" value="1"/>
</dbReference>
<dbReference type="Gene3D" id="3.20.20.80">
    <property type="entry name" value="Glycosidases"/>
    <property type="match status" value="1"/>
</dbReference>
<dbReference type="InterPro" id="IPR019546">
    <property type="entry name" value="TAT_signal_bac_arc"/>
</dbReference>
<evidence type="ECO:0000313" key="8">
    <source>
        <dbReference type="EMBL" id="SPE27370.1"/>
    </source>
</evidence>
<evidence type="ECO:0000313" key="9">
    <source>
        <dbReference type="Proteomes" id="UP000239735"/>
    </source>
</evidence>
<name>A0A2N9LVW5_9BACT</name>